<evidence type="ECO:0000256" key="1">
    <source>
        <dbReference type="ARBA" id="ARBA00022527"/>
    </source>
</evidence>
<feature type="compositionally biased region" description="Low complexity" evidence="6">
    <location>
        <begin position="10"/>
        <end position="19"/>
    </location>
</feature>
<reference evidence="9" key="4">
    <citation type="submission" date="2025-05" db="UniProtKB">
        <authorList>
            <consortium name="EnsemblFungi"/>
        </authorList>
    </citation>
    <scope>IDENTIFICATION</scope>
    <source>
        <strain evidence="9">isolate 1-1 / race 1 (BBBD)</strain>
    </source>
</reference>
<feature type="domain" description="Alpha-type protein kinase" evidence="7">
    <location>
        <begin position="292"/>
        <end position="490"/>
    </location>
</feature>
<dbReference type="VEuPathDB" id="FungiDB:PTTG_29830"/>
<feature type="region of interest" description="Disordered" evidence="6">
    <location>
        <begin position="66"/>
        <end position="87"/>
    </location>
</feature>
<keyword evidence="10" id="KW-1185">Reference proteome</keyword>
<dbReference type="Pfam" id="PF02816">
    <property type="entry name" value="Alpha_kinase"/>
    <property type="match status" value="1"/>
</dbReference>
<dbReference type="InterPro" id="IPR011009">
    <property type="entry name" value="Kinase-like_dom_sf"/>
</dbReference>
<dbReference type="GO" id="GO:1903013">
    <property type="term" value="P:response to differentiation-inducing factor 1"/>
    <property type="evidence" value="ECO:0007669"/>
    <property type="project" value="TreeGrafter"/>
</dbReference>
<keyword evidence="4" id="KW-0418">Kinase</keyword>
<dbReference type="Gene3D" id="3.20.200.10">
    <property type="entry name" value="MHCK/EF2 kinase"/>
    <property type="match status" value="1"/>
</dbReference>
<gene>
    <name evidence="8" type="ORF">PTTG_29830</name>
</gene>
<dbReference type="PANTHER" id="PTHR45992:SF2">
    <property type="entry name" value="EUKARYOTIC ELONGATION FACTOR 2 KINASE"/>
    <property type="match status" value="1"/>
</dbReference>
<dbReference type="CDD" id="cd04515">
    <property type="entry name" value="Alpha_kinase"/>
    <property type="match status" value="1"/>
</dbReference>
<dbReference type="EMBL" id="ADAS02000998">
    <property type="protein sequence ID" value="OAV86571.1"/>
    <property type="molecule type" value="Genomic_DNA"/>
</dbReference>
<evidence type="ECO:0000259" key="7">
    <source>
        <dbReference type="PROSITE" id="PS51158"/>
    </source>
</evidence>
<proteinExistence type="predicted"/>
<reference evidence="9 10" key="3">
    <citation type="journal article" date="2017" name="G3 (Bethesda)">
        <title>Comparative analysis highlights variable genome content of wheat rusts and divergence of the mating loci.</title>
        <authorList>
            <person name="Cuomo C.A."/>
            <person name="Bakkeren G."/>
            <person name="Khalil H.B."/>
            <person name="Panwar V."/>
            <person name="Joly D."/>
            <person name="Linning R."/>
            <person name="Sakthikumar S."/>
            <person name="Song X."/>
            <person name="Adiconis X."/>
            <person name="Fan L."/>
            <person name="Goldberg J.M."/>
            <person name="Levin J.Z."/>
            <person name="Young S."/>
            <person name="Zeng Q."/>
            <person name="Anikster Y."/>
            <person name="Bruce M."/>
            <person name="Wang M."/>
            <person name="Yin C."/>
            <person name="McCallum B."/>
            <person name="Szabo L.J."/>
            <person name="Hulbert S."/>
            <person name="Chen X."/>
            <person name="Fellers J.P."/>
        </authorList>
    </citation>
    <scope>NUCLEOTIDE SEQUENCE</scope>
    <source>
        <strain evidence="10">Isolate 1-1 / race 1 (BBBD)</strain>
        <strain evidence="9">isolate 1-1 / race 1 (BBBD)</strain>
    </source>
</reference>
<dbReference type="OrthoDB" id="2500644at2759"/>
<evidence type="ECO:0000313" key="8">
    <source>
        <dbReference type="EMBL" id="OAV86571.1"/>
    </source>
</evidence>
<dbReference type="PROSITE" id="PS51158">
    <property type="entry name" value="ALPHA_KINASE"/>
    <property type="match status" value="1"/>
</dbReference>
<evidence type="ECO:0000256" key="5">
    <source>
        <dbReference type="ARBA" id="ARBA00022840"/>
    </source>
</evidence>
<dbReference type="STRING" id="630390.A0A180G1N2"/>
<evidence type="ECO:0000256" key="2">
    <source>
        <dbReference type="ARBA" id="ARBA00022679"/>
    </source>
</evidence>
<feature type="region of interest" description="Disordered" evidence="6">
    <location>
        <begin position="1"/>
        <end position="23"/>
    </location>
</feature>
<dbReference type="PANTHER" id="PTHR45992">
    <property type="entry name" value="EUKARYOTIC ELONGATION FACTOR 2 KINASE-RELATED"/>
    <property type="match status" value="1"/>
</dbReference>
<dbReference type="AlphaFoldDB" id="A0A180G1N2"/>
<name>A0A180G1N2_PUCT1</name>
<dbReference type="GO" id="GO:0031037">
    <property type="term" value="P:myosin II filament disassembly"/>
    <property type="evidence" value="ECO:0007669"/>
    <property type="project" value="TreeGrafter"/>
</dbReference>
<keyword evidence="3" id="KW-0547">Nucleotide-binding</keyword>
<evidence type="ECO:0000256" key="6">
    <source>
        <dbReference type="SAM" id="MobiDB-lite"/>
    </source>
</evidence>
<dbReference type="EnsemblFungi" id="PTTG_29830-t43_1">
    <property type="protein sequence ID" value="PTTG_29830-t43_1-p1"/>
    <property type="gene ID" value="PTTG_29830"/>
</dbReference>
<reference evidence="8" key="1">
    <citation type="submission" date="2009-11" db="EMBL/GenBank/DDBJ databases">
        <authorList>
            <consortium name="The Broad Institute Genome Sequencing Platform"/>
            <person name="Ward D."/>
            <person name="Feldgarden M."/>
            <person name="Earl A."/>
            <person name="Young S.K."/>
            <person name="Zeng Q."/>
            <person name="Koehrsen M."/>
            <person name="Alvarado L."/>
            <person name="Berlin A."/>
            <person name="Bochicchio J."/>
            <person name="Borenstein D."/>
            <person name="Chapman S.B."/>
            <person name="Chen Z."/>
            <person name="Engels R."/>
            <person name="Freedman E."/>
            <person name="Gellesch M."/>
            <person name="Goldberg J."/>
            <person name="Griggs A."/>
            <person name="Gujja S."/>
            <person name="Heilman E."/>
            <person name="Heiman D."/>
            <person name="Hepburn T."/>
            <person name="Howarth C."/>
            <person name="Jen D."/>
            <person name="Larson L."/>
            <person name="Lewis B."/>
            <person name="Mehta T."/>
            <person name="Park D."/>
            <person name="Pearson M."/>
            <person name="Roberts A."/>
            <person name="Saif S."/>
            <person name="Shea T."/>
            <person name="Shenoy N."/>
            <person name="Sisk P."/>
            <person name="Stolte C."/>
            <person name="Sykes S."/>
            <person name="Thomson T."/>
            <person name="Walk T."/>
            <person name="White J."/>
            <person name="Yandava C."/>
            <person name="Izard J."/>
            <person name="Baranova O.V."/>
            <person name="Blanton J.M."/>
            <person name="Tanner A.C."/>
            <person name="Dewhirst F.E."/>
            <person name="Haas B."/>
            <person name="Nusbaum C."/>
            <person name="Birren B."/>
        </authorList>
    </citation>
    <scope>NUCLEOTIDE SEQUENCE [LARGE SCALE GENOMIC DNA]</scope>
    <source>
        <strain evidence="8">1-1 BBBD Race 1</strain>
    </source>
</reference>
<accession>A0A180G1N2</accession>
<protein>
    <submittedName>
        <fullName evidence="9">Alpha-type protein kinase domain-containing protein</fullName>
    </submittedName>
</protein>
<dbReference type="SUPFAM" id="SSF56112">
    <property type="entry name" value="Protein kinase-like (PK-like)"/>
    <property type="match status" value="1"/>
</dbReference>
<reference evidence="8" key="2">
    <citation type="submission" date="2016-05" db="EMBL/GenBank/DDBJ databases">
        <title>Comparative analysis highlights variable genome content of wheat rusts and divergence of the mating loci.</title>
        <authorList>
            <person name="Cuomo C.A."/>
            <person name="Bakkeren G."/>
            <person name="Szabo L."/>
            <person name="Khalil H."/>
            <person name="Joly D."/>
            <person name="Goldberg J."/>
            <person name="Young S."/>
            <person name="Zeng Q."/>
            <person name="Fellers J."/>
        </authorList>
    </citation>
    <scope>NUCLEOTIDE SEQUENCE [LARGE SCALE GENOMIC DNA]</scope>
    <source>
        <strain evidence="8">1-1 BBBD Race 1</strain>
    </source>
</reference>
<dbReference type="GO" id="GO:0005524">
    <property type="term" value="F:ATP binding"/>
    <property type="evidence" value="ECO:0007669"/>
    <property type="project" value="UniProtKB-KW"/>
</dbReference>
<dbReference type="GO" id="GO:0004674">
    <property type="term" value="F:protein serine/threonine kinase activity"/>
    <property type="evidence" value="ECO:0007669"/>
    <property type="project" value="UniProtKB-KW"/>
</dbReference>
<sequence length="490" mass="55243">MQSAPSQTAPSSRPVPSSSLRTIQPSHIRTAGPSHLPISRRISSTQLQDTGTHIFYKGLAKEARAAKKREASVPKSRRSSSSTTDAKQTVEKRFVKAGVTLYVNDKLQKNTGIVPQVLEVDTKKPDFYEDLRHQLWTLFSDEIMKKAKIDYPPNPEQYTSLGTVDSKIENHNTLLELARSGKTIKSKAVINLFYEHPIETYPETNLSTQAARTTRKRKSEADQPKARKSATWALGGTIATKPIRGSTSLDDEVEALCHPVSKSITMKPNGWITARRLHLFNFDESPPPGSSHQPFKISKYIRAVTFPFDIQVDKSKNMGQGSSRQSLLAHVRSFENEREVINKWVAKFRYLDSQPNLYNHATDAITYRGFGLILAEFKDLINKQLEGQLWLKGSQIELVRHCMVVVGEMNRPDEVYFFESYLSGDFVKYSSNLNFNISAKQKGMDEDFLSLMNALTHWSYNQSQGQRLVCDLQGFGPILTDPQVADLNAE</sequence>
<evidence type="ECO:0000256" key="4">
    <source>
        <dbReference type="ARBA" id="ARBA00022777"/>
    </source>
</evidence>
<organism evidence="8">
    <name type="scientific">Puccinia triticina (isolate 1-1 / race 1 (BBBD))</name>
    <name type="common">Brown leaf rust fungus</name>
    <dbReference type="NCBI Taxonomy" id="630390"/>
    <lineage>
        <taxon>Eukaryota</taxon>
        <taxon>Fungi</taxon>
        <taxon>Dikarya</taxon>
        <taxon>Basidiomycota</taxon>
        <taxon>Pucciniomycotina</taxon>
        <taxon>Pucciniomycetes</taxon>
        <taxon>Pucciniales</taxon>
        <taxon>Pucciniaceae</taxon>
        <taxon>Puccinia</taxon>
    </lineage>
</organism>
<dbReference type="InterPro" id="IPR051852">
    <property type="entry name" value="Alpha-type_PK"/>
</dbReference>
<feature type="region of interest" description="Disordered" evidence="6">
    <location>
        <begin position="207"/>
        <end position="228"/>
    </location>
</feature>
<dbReference type="Proteomes" id="UP000005240">
    <property type="component" value="Unassembled WGS sequence"/>
</dbReference>
<evidence type="ECO:0000256" key="3">
    <source>
        <dbReference type="ARBA" id="ARBA00022741"/>
    </source>
</evidence>
<evidence type="ECO:0000313" key="9">
    <source>
        <dbReference type="EnsemblFungi" id="PTTG_29830-t43_1-p1"/>
    </source>
</evidence>
<keyword evidence="5" id="KW-0067">ATP-binding</keyword>
<keyword evidence="1" id="KW-0723">Serine/threonine-protein kinase</keyword>
<keyword evidence="2" id="KW-0808">Transferase</keyword>
<evidence type="ECO:0000313" key="10">
    <source>
        <dbReference type="Proteomes" id="UP000005240"/>
    </source>
</evidence>
<dbReference type="InterPro" id="IPR004166">
    <property type="entry name" value="a-kinase_dom"/>
</dbReference>